<dbReference type="Proteomes" id="UP001066276">
    <property type="component" value="Chromosome 7"/>
</dbReference>
<organism evidence="2 3">
    <name type="scientific">Pleurodeles waltl</name>
    <name type="common">Iberian ribbed newt</name>
    <dbReference type="NCBI Taxonomy" id="8319"/>
    <lineage>
        <taxon>Eukaryota</taxon>
        <taxon>Metazoa</taxon>
        <taxon>Chordata</taxon>
        <taxon>Craniata</taxon>
        <taxon>Vertebrata</taxon>
        <taxon>Euteleostomi</taxon>
        <taxon>Amphibia</taxon>
        <taxon>Batrachia</taxon>
        <taxon>Caudata</taxon>
        <taxon>Salamandroidea</taxon>
        <taxon>Salamandridae</taxon>
        <taxon>Pleurodelinae</taxon>
        <taxon>Pleurodeles</taxon>
    </lineage>
</organism>
<comment type="caution">
    <text evidence="2">The sequence shown here is derived from an EMBL/GenBank/DDBJ whole genome shotgun (WGS) entry which is preliminary data.</text>
</comment>
<feature type="region of interest" description="Disordered" evidence="1">
    <location>
        <begin position="1"/>
        <end position="73"/>
    </location>
</feature>
<sequence>MSERAEPDAALLPRPSLVEPAGPAPRSPPEGSIPIHTRPEEVPLGRRTSGEREDPWRGGSPVRRKTTSGRGPW</sequence>
<evidence type="ECO:0000256" key="1">
    <source>
        <dbReference type="SAM" id="MobiDB-lite"/>
    </source>
</evidence>
<accession>A0AAV7PY73</accession>
<protein>
    <submittedName>
        <fullName evidence="2">Uncharacterized protein</fullName>
    </submittedName>
</protein>
<dbReference type="EMBL" id="JANPWB010000011">
    <property type="protein sequence ID" value="KAJ1131935.1"/>
    <property type="molecule type" value="Genomic_DNA"/>
</dbReference>
<feature type="compositionally biased region" description="Basic and acidic residues" evidence="1">
    <location>
        <begin position="37"/>
        <end position="56"/>
    </location>
</feature>
<name>A0AAV7PY73_PLEWA</name>
<dbReference type="AlphaFoldDB" id="A0AAV7PY73"/>
<keyword evidence="3" id="KW-1185">Reference proteome</keyword>
<evidence type="ECO:0000313" key="3">
    <source>
        <dbReference type="Proteomes" id="UP001066276"/>
    </source>
</evidence>
<evidence type="ECO:0000313" key="2">
    <source>
        <dbReference type="EMBL" id="KAJ1131935.1"/>
    </source>
</evidence>
<gene>
    <name evidence="2" type="ORF">NDU88_010265</name>
</gene>
<reference evidence="2" key="1">
    <citation type="journal article" date="2022" name="bioRxiv">
        <title>Sequencing and chromosome-scale assembly of the giantPleurodeles waltlgenome.</title>
        <authorList>
            <person name="Brown T."/>
            <person name="Elewa A."/>
            <person name="Iarovenko S."/>
            <person name="Subramanian E."/>
            <person name="Araus A.J."/>
            <person name="Petzold A."/>
            <person name="Susuki M."/>
            <person name="Suzuki K.-i.T."/>
            <person name="Hayashi T."/>
            <person name="Toyoda A."/>
            <person name="Oliveira C."/>
            <person name="Osipova E."/>
            <person name="Leigh N.D."/>
            <person name="Simon A."/>
            <person name="Yun M.H."/>
        </authorList>
    </citation>
    <scope>NUCLEOTIDE SEQUENCE</scope>
    <source>
        <strain evidence="2">20211129_DDA</strain>
        <tissue evidence="2">Liver</tissue>
    </source>
</reference>
<proteinExistence type="predicted"/>